<feature type="compositionally biased region" description="Polar residues" evidence="1">
    <location>
        <begin position="25"/>
        <end position="34"/>
    </location>
</feature>
<gene>
    <name evidence="2" type="ORF">E2C01_078462</name>
</gene>
<sequence>MSNGNTGAEALPGASAKGCGADSATHGTNPSLASPTRLVIHLEEIRAVHENGAEQRAAAPGGGKVLLQL</sequence>
<reference evidence="2 3" key="1">
    <citation type="submission" date="2019-05" db="EMBL/GenBank/DDBJ databases">
        <title>Another draft genome of Portunus trituberculatus and its Hox gene families provides insights of decapod evolution.</title>
        <authorList>
            <person name="Jeong J.-H."/>
            <person name="Song I."/>
            <person name="Kim S."/>
            <person name="Choi T."/>
            <person name="Kim D."/>
            <person name="Ryu S."/>
            <person name="Kim W."/>
        </authorList>
    </citation>
    <scope>NUCLEOTIDE SEQUENCE [LARGE SCALE GENOMIC DNA]</scope>
    <source>
        <tissue evidence="2">Muscle</tissue>
    </source>
</reference>
<dbReference type="Proteomes" id="UP000324222">
    <property type="component" value="Unassembled WGS sequence"/>
</dbReference>
<feature type="region of interest" description="Disordered" evidence="1">
    <location>
        <begin position="1"/>
        <end position="35"/>
    </location>
</feature>
<keyword evidence="3" id="KW-1185">Reference proteome</keyword>
<evidence type="ECO:0000313" key="2">
    <source>
        <dbReference type="EMBL" id="MPC83746.1"/>
    </source>
</evidence>
<organism evidence="2 3">
    <name type="scientific">Portunus trituberculatus</name>
    <name type="common">Swimming crab</name>
    <name type="synonym">Neptunus trituberculatus</name>
    <dbReference type="NCBI Taxonomy" id="210409"/>
    <lineage>
        <taxon>Eukaryota</taxon>
        <taxon>Metazoa</taxon>
        <taxon>Ecdysozoa</taxon>
        <taxon>Arthropoda</taxon>
        <taxon>Crustacea</taxon>
        <taxon>Multicrustacea</taxon>
        <taxon>Malacostraca</taxon>
        <taxon>Eumalacostraca</taxon>
        <taxon>Eucarida</taxon>
        <taxon>Decapoda</taxon>
        <taxon>Pleocyemata</taxon>
        <taxon>Brachyura</taxon>
        <taxon>Eubrachyura</taxon>
        <taxon>Portunoidea</taxon>
        <taxon>Portunidae</taxon>
        <taxon>Portuninae</taxon>
        <taxon>Portunus</taxon>
    </lineage>
</organism>
<proteinExistence type="predicted"/>
<name>A0A5B7IQ80_PORTR</name>
<protein>
    <submittedName>
        <fullName evidence="2">Uncharacterized protein</fullName>
    </submittedName>
</protein>
<accession>A0A5B7IQ80</accession>
<evidence type="ECO:0000313" key="3">
    <source>
        <dbReference type="Proteomes" id="UP000324222"/>
    </source>
</evidence>
<dbReference type="AlphaFoldDB" id="A0A5B7IQ80"/>
<comment type="caution">
    <text evidence="2">The sequence shown here is derived from an EMBL/GenBank/DDBJ whole genome shotgun (WGS) entry which is preliminary data.</text>
</comment>
<evidence type="ECO:0000256" key="1">
    <source>
        <dbReference type="SAM" id="MobiDB-lite"/>
    </source>
</evidence>
<dbReference type="EMBL" id="VSRR010063365">
    <property type="protein sequence ID" value="MPC83746.1"/>
    <property type="molecule type" value="Genomic_DNA"/>
</dbReference>